<dbReference type="Proteomes" id="UP000298438">
    <property type="component" value="Unassembled WGS sequence"/>
</dbReference>
<evidence type="ECO:0000313" key="2">
    <source>
        <dbReference type="Proteomes" id="UP000298438"/>
    </source>
</evidence>
<dbReference type="OrthoDB" id="8812451at2"/>
<comment type="caution">
    <text evidence="1">The sequence shown here is derived from an EMBL/GenBank/DDBJ whole genome shotgun (WGS) entry which is preliminary data.</text>
</comment>
<proteinExistence type="predicted"/>
<sequence>MKPGIASALTAVAVTLPLVLLTYWHTVRQVRIGTVDLGAIVRAEESKFNAAATRPMSASERQALVDRARQAGEHFARELPRAIAEVQQECGCTLLDRSAVLQARPEVSDWTPNLRSKLGL</sequence>
<evidence type="ECO:0000313" key="1">
    <source>
        <dbReference type="EMBL" id="TFW13387.1"/>
    </source>
</evidence>
<dbReference type="AlphaFoldDB" id="A0A4Y9RVR2"/>
<gene>
    <name evidence="1" type="ORF">E4L96_20030</name>
</gene>
<reference evidence="1 2" key="1">
    <citation type="submission" date="2019-03" db="EMBL/GenBank/DDBJ databases">
        <title>Draft Genome Sequence of Massilia arenosa sp. nov., a Novel Massilia Species Isolated from a Sandy-loam Maize Soil.</title>
        <authorList>
            <person name="Raths R."/>
            <person name="Peta V."/>
            <person name="Bucking H."/>
        </authorList>
    </citation>
    <scope>NUCLEOTIDE SEQUENCE [LARGE SCALE GENOMIC DNA]</scope>
    <source>
        <strain evidence="1 2">MC02</strain>
    </source>
</reference>
<organism evidence="1 2">
    <name type="scientific">Zemynaea arenosa</name>
    <dbReference type="NCBI Taxonomy" id="2561931"/>
    <lineage>
        <taxon>Bacteria</taxon>
        <taxon>Pseudomonadati</taxon>
        <taxon>Pseudomonadota</taxon>
        <taxon>Betaproteobacteria</taxon>
        <taxon>Burkholderiales</taxon>
        <taxon>Oxalobacteraceae</taxon>
        <taxon>Telluria group</taxon>
        <taxon>Zemynaea</taxon>
    </lineage>
</organism>
<dbReference type="EMBL" id="SPVF01000252">
    <property type="protein sequence ID" value="TFW13387.1"/>
    <property type="molecule type" value="Genomic_DNA"/>
</dbReference>
<dbReference type="RefSeq" id="WP_135208980.1">
    <property type="nucleotide sequence ID" value="NZ_SPVF01000252.1"/>
</dbReference>
<protein>
    <submittedName>
        <fullName evidence="1">Uncharacterized protein</fullName>
    </submittedName>
</protein>
<keyword evidence="2" id="KW-1185">Reference proteome</keyword>
<name>A0A4Y9RVR2_9BURK</name>
<accession>A0A4Y9RVR2</accession>